<organism evidence="1 2">
    <name type="scientific">Exserohilum turcicum (strain 28A)</name>
    <name type="common">Northern leaf blight fungus</name>
    <name type="synonym">Setosphaeria turcica</name>
    <dbReference type="NCBI Taxonomy" id="671987"/>
    <lineage>
        <taxon>Eukaryota</taxon>
        <taxon>Fungi</taxon>
        <taxon>Dikarya</taxon>
        <taxon>Ascomycota</taxon>
        <taxon>Pezizomycotina</taxon>
        <taxon>Dothideomycetes</taxon>
        <taxon>Pleosporomycetidae</taxon>
        <taxon>Pleosporales</taxon>
        <taxon>Pleosporineae</taxon>
        <taxon>Pleosporaceae</taxon>
        <taxon>Exserohilum</taxon>
    </lineage>
</organism>
<dbReference type="OrthoDB" id="5383784at2759"/>
<name>R0JU36_EXST2</name>
<dbReference type="RefSeq" id="XP_008031262.1">
    <property type="nucleotide sequence ID" value="XM_008033071.1"/>
</dbReference>
<keyword evidence="2" id="KW-1185">Reference proteome</keyword>
<sequence>MGRQAYLDKIAFGRSAFQPTQSASESRDYVQLESAQSEIPSRYHEATANNYVQLYDERGNPINPRSHQYGRRLRSAQNDVLASVGVVERRHSPAEGLPGSSEERLELLEAEDTVGNAIALATTLVENMCTWWIGTLRERMLTFRFHHGLSFNQIAVSEGTISGASLIYAGFAPRVFATMNIQAAVYSTFLYQPVERLLYATRASAKTRSFFRRARGMLKSSLRFGLELVCFPFFYHAALQRLGLVPARPLLPSWRTLIPFTSSSPLLPLSLHYDACSSGLDFFRAIVTSPVVLLCVEHSMERWIYACVYEAVESSIIRPDKPDTPHRDANGKDRALAVLGLRRQSPPLIRNAIQTVLAMLGWASPVTWPSTVQKQAIELAPTLDSRNDRTIDIGGTRVTNATPLNLPVVQTREESGSEPIDMGVINMQMDILEELMRSTTPPASTAESEQDENDPRIRITSREGIVEMEVRLPPRTLSTHTEVAEAFGSSRDHGAGDLSSAAHLADKKSYHRVTQLSCEPAQMISAMVRAQLVGLAMLPIRMVTLRTIASHYLASQGLHAGPHRSVSSLDFVNNFSWVGVGSLLSRIALCGALEMTIDLRLWEWQYLVITQLGQKVFGWGVL</sequence>
<dbReference type="EMBL" id="KB908877">
    <property type="protein sequence ID" value="EOA81034.1"/>
    <property type="molecule type" value="Genomic_DNA"/>
</dbReference>
<dbReference type="GeneID" id="19404068"/>
<dbReference type="Proteomes" id="UP000016935">
    <property type="component" value="Unassembled WGS sequence"/>
</dbReference>
<dbReference type="AlphaFoldDB" id="R0JU36"/>
<evidence type="ECO:0000313" key="2">
    <source>
        <dbReference type="Proteomes" id="UP000016935"/>
    </source>
</evidence>
<accession>R0JU36</accession>
<reference evidence="1 2" key="2">
    <citation type="journal article" date="2013" name="PLoS Genet.">
        <title>Comparative genome structure, secondary metabolite, and effector coding capacity across Cochliobolus pathogens.</title>
        <authorList>
            <person name="Condon B.J."/>
            <person name="Leng Y."/>
            <person name="Wu D."/>
            <person name="Bushley K.E."/>
            <person name="Ohm R.A."/>
            <person name="Otillar R."/>
            <person name="Martin J."/>
            <person name="Schackwitz W."/>
            <person name="Grimwood J."/>
            <person name="MohdZainudin N."/>
            <person name="Xue C."/>
            <person name="Wang R."/>
            <person name="Manning V.A."/>
            <person name="Dhillon B."/>
            <person name="Tu Z.J."/>
            <person name="Steffenson B.J."/>
            <person name="Salamov A."/>
            <person name="Sun H."/>
            <person name="Lowry S."/>
            <person name="LaButti K."/>
            <person name="Han J."/>
            <person name="Copeland A."/>
            <person name="Lindquist E."/>
            <person name="Barry K."/>
            <person name="Schmutz J."/>
            <person name="Baker S.E."/>
            <person name="Ciuffetti L.M."/>
            <person name="Grigoriev I.V."/>
            <person name="Zhong S."/>
            <person name="Turgeon B.G."/>
        </authorList>
    </citation>
    <scope>NUCLEOTIDE SEQUENCE [LARGE SCALE GENOMIC DNA]</scope>
    <source>
        <strain evidence="2">28A</strain>
    </source>
</reference>
<protein>
    <submittedName>
        <fullName evidence="1">Uncharacterized protein</fullName>
    </submittedName>
</protein>
<evidence type="ECO:0000313" key="1">
    <source>
        <dbReference type="EMBL" id="EOA81034.1"/>
    </source>
</evidence>
<dbReference type="HOGENOM" id="CLU_463077_0_0_1"/>
<proteinExistence type="predicted"/>
<gene>
    <name evidence="1" type="ORF">SETTUDRAFT_35917</name>
</gene>
<dbReference type="eggNOG" id="ENOG502SQ74">
    <property type="taxonomic scope" value="Eukaryota"/>
</dbReference>
<reference evidence="1 2" key="1">
    <citation type="journal article" date="2012" name="PLoS Pathog.">
        <title>Diverse lifestyles and strategies of plant pathogenesis encoded in the genomes of eighteen Dothideomycetes fungi.</title>
        <authorList>
            <person name="Ohm R.A."/>
            <person name="Feau N."/>
            <person name="Henrissat B."/>
            <person name="Schoch C.L."/>
            <person name="Horwitz B.A."/>
            <person name="Barry K.W."/>
            <person name="Condon B.J."/>
            <person name="Copeland A.C."/>
            <person name="Dhillon B."/>
            <person name="Glaser F."/>
            <person name="Hesse C.N."/>
            <person name="Kosti I."/>
            <person name="LaButti K."/>
            <person name="Lindquist E.A."/>
            <person name="Lucas S."/>
            <person name="Salamov A.A."/>
            <person name="Bradshaw R.E."/>
            <person name="Ciuffetti L."/>
            <person name="Hamelin R.C."/>
            <person name="Kema G.H.J."/>
            <person name="Lawrence C."/>
            <person name="Scott J.A."/>
            <person name="Spatafora J.W."/>
            <person name="Turgeon B.G."/>
            <person name="de Wit P.J.G.M."/>
            <person name="Zhong S."/>
            <person name="Goodwin S.B."/>
            <person name="Grigoriev I.V."/>
        </authorList>
    </citation>
    <scope>NUCLEOTIDE SEQUENCE [LARGE SCALE GENOMIC DNA]</scope>
    <source>
        <strain evidence="2">28A</strain>
    </source>
</reference>